<dbReference type="EMBL" id="BDIP01007795">
    <property type="protein sequence ID" value="GIQ91480.1"/>
    <property type="molecule type" value="Genomic_DNA"/>
</dbReference>
<feature type="non-terminal residue" evidence="1">
    <location>
        <position position="1"/>
    </location>
</feature>
<keyword evidence="2" id="KW-1185">Reference proteome</keyword>
<dbReference type="Proteomes" id="UP000265618">
    <property type="component" value="Unassembled WGS sequence"/>
</dbReference>
<organism evidence="1 2">
    <name type="scientific">Kipferlia bialata</name>
    <dbReference type="NCBI Taxonomy" id="797122"/>
    <lineage>
        <taxon>Eukaryota</taxon>
        <taxon>Metamonada</taxon>
        <taxon>Carpediemonas-like organisms</taxon>
        <taxon>Kipferlia</taxon>
    </lineage>
</organism>
<dbReference type="InterPro" id="IPR023398">
    <property type="entry name" value="TIF_eIF4e-like"/>
</dbReference>
<reference evidence="1 2" key="1">
    <citation type="journal article" date="2018" name="PLoS ONE">
        <title>The draft genome of Kipferlia bialata reveals reductive genome evolution in fornicate parasites.</title>
        <authorList>
            <person name="Tanifuji G."/>
            <person name="Takabayashi S."/>
            <person name="Kume K."/>
            <person name="Takagi M."/>
            <person name="Nakayama T."/>
            <person name="Kamikawa R."/>
            <person name="Inagaki Y."/>
            <person name="Hashimoto T."/>
        </authorList>
    </citation>
    <scope>NUCLEOTIDE SEQUENCE [LARGE SCALE GENOMIC DNA]</scope>
    <source>
        <strain evidence="1">NY0173</strain>
    </source>
</reference>
<keyword evidence="1" id="KW-0648">Protein biosynthesis</keyword>
<comment type="caution">
    <text evidence="1">The sequence shown here is derived from an EMBL/GenBank/DDBJ whole genome shotgun (WGS) entry which is preliminary data.</text>
</comment>
<dbReference type="InterPro" id="IPR001040">
    <property type="entry name" value="TIF_eIF_4E"/>
</dbReference>
<evidence type="ECO:0000313" key="2">
    <source>
        <dbReference type="Proteomes" id="UP000265618"/>
    </source>
</evidence>
<dbReference type="Gene3D" id="3.30.760.10">
    <property type="entry name" value="RNA Cap, Translation Initiation Factor Eif4e"/>
    <property type="match status" value="1"/>
</dbReference>
<feature type="non-terminal residue" evidence="1">
    <location>
        <position position="67"/>
    </location>
</feature>
<dbReference type="GO" id="GO:0003723">
    <property type="term" value="F:RNA binding"/>
    <property type="evidence" value="ECO:0007669"/>
    <property type="project" value="InterPro"/>
</dbReference>
<dbReference type="SUPFAM" id="SSF55418">
    <property type="entry name" value="eIF4e-like"/>
    <property type="match status" value="1"/>
</dbReference>
<keyword evidence="1" id="KW-0396">Initiation factor</keyword>
<proteinExistence type="predicted"/>
<protein>
    <submittedName>
        <fullName evidence="1">Translation Initiation factor eIF- 4e</fullName>
    </submittedName>
</protein>
<dbReference type="OrthoDB" id="590761at2759"/>
<name>A0A9K3DC11_9EUKA</name>
<dbReference type="GO" id="GO:0003743">
    <property type="term" value="F:translation initiation factor activity"/>
    <property type="evidence" value="ECO:0007669"/>
    <property type="project" value="UniProtKB-KW"/>
</dbReference>
<dbReference type="Pfam" id="PF01652">
    <property type="entry name" value="IF4E"/>
    <property type="match status" value="1"/>
</dbReference>
<gene>
    <name evidence="1" type="ORF">KIPB_014756</name>
</gene>
<dbReference type="AlphaFoldDB" id="A0A9K3DC11"/>
<accession>A0A9K3DC11</accession>
<sequence length="67" mass="7573">GRLVVPLKKGFASHYWERLVLACIGDQFNGDLREEIRGLQLSIRDGFDLIYLWIRNSSPEAVAAVKA</sequence>
<evidence type="ECO:0000313" key="1">
    <source>
        <dbReference type="EMBL" id="GIQ91480.1"/>
    </source>
</evidence>